<feature type="domain" description="Pyridoxamine 5'-phosphate oxidase N-terminal" evidence="2">
    <location>
        <begin position="17"/>
        <end position="140"/>
    </location>
</feature>
<evidence type="ECO:0000259" key="2">
    <source>
        <dbReference type="Pfam" id="PF01243"/>
    </source>
</evidence>
<dbReference type="Gene3D" id="2.30.110.10">
    <property type="entry name" value="Electron Transport, Fmn-binding Protein, Chain A"/>
    <property type="match status" value="1"/>
</dbReference>
<gene>
    <name evidence="3" type="ORF">EV644_101957</name>
</gene>
<evidence type="ECO:0000313" key="4">
    <source>
        <dbReference type="Proteomes" id="UP000295818"/>
    </source>
</evidence>
<dbReference type="PANTHER" id="PTHR35176:SF6">
    <property type="entry name" value="HEME OXYGENASE HI_0854-RELATED"/>
    <property type="match status" value="1"/>
</dbReference>
<evidence type="ECO:0000313" key="3">
    <source>
        <dbReference type="EMBL" id="TCO32313.1"/>
    </source>
</evidence>
<dbReference type="EMBL" id="SLWM01000001">
    <property type="protein sequence ID" value="TCO32313.1"/>
    <property type="molecule type" value="Genomic_DNA"/>
</dbReference>
<name>A0ABY2C0D8_9ACTN</name>
<dbReference type="SUPFAM" id="SSF50475">
    <property type="entry name" value="FMN-binding split barrel"/>
    <property type="match status" value="1"/>
</dbReference>
<accession>A0ABY2C0D8</accession>
<comment type="caution">
    <text evidence="3">The sequence shown here is derived from an EMBL/GenBank/DDBJ whole genome shotgun (WGS) entry which is preliminary data.</text>
</comment>
<proteinExistence type="predicted"/>
<dbReference type="InterPro" id="IPR012349">
    <property type="entry name" value="Split_barrel_FMN-bd"/>
</dbReference>
<dbReference type="PANTHER" id="PTHR35176">
    <property type="entry name" value="HEME OXYGENASE HI_0854-RELATED"/>
    <property type="match status" value="1"/>
</dbReference>
<dbReference type="InterPro" id="IPR052019">
    <property type="entry name" value="F420H2_bilvrd_red/Heme_oxyg"/>
</dbReference>
<reference evidence="3 4" key="1">
    <citation type="journal article" date="2015" name="Stand. Genomic Sci.">
        <title>Genomic Encyclopedia of Bacterial and Archaeal Type Strains, Phase III: the genomes of soil and plant-associated and newly described type strains.</title>
        <authorList>
            <person name="Whitman W.B."/>
            <person name="Woyke T."/>
            <person name="Klenk H.P."/>
            <person name="Zhou Y."/>
            <person name="Lilburn T.G."/>
            <person name="Beck B.J."/>
            <person name="De Vos P."/>
            <person name="Vandamme P."/>
            <person name="Eisen J.A."/>
            <person name="Garrity G."/>
            <person name="Hugenholtz P."/>
            <person name="Kyrpides N.C."/>
        </authorList>
    </citation>
    <scope>NUCLEOTIDE SEQUENCE [LARGE SCALE GENOMIC DNA]</scope>
    <source>
        <strain evidence="3 4">VKM Ac-2538</strain>
    </source>
</reference>
<dbReference type="InterPro" id="IPR011576">
    <property type="entry name" value="Pyridox_Oxase_N"/>
</dbReference>
<dbReference type="Pfam" id="PF01243">
    <property type="entry name" value="PNPOx_N"/>
    <property type="match status" value="1"/>
</dbReference>
<dbReference type="Proteomes" id="UP000295818">
    <property type="component" value="Unassembled WGS sequence"/>
</dbReference>
<protein>
    <submittedName>
        <fullName evidence="3">PPOX class probable F420-dependent enzyme</fullName>
    </submittedName>
</protein>
<organism evidence="3 4">
    <name type="scientific">Kribbella orskensis</name>
    <dbReference type="NCBI Taxonomy" id="2512216"/>
    <lineage>
        <taxon>Bacteria</taxon>
        <taxon>Bacillati</taxon>
        <taxon>Actinomycetota</taxon>
        <taxon>Actinomycetes</taxon>
        <taxon>Propionibacteriales</taxon>
        <taxon>Kribbellaceae</taxon>
        <taxon>Kribbella</taxon>
    </lineage>
</organism>
<evidence type="ECO:0000256" key="1">
    <source>
        <dbReference type="ARBA" id="ARBA00023002"/>
    </source>
</evidence>
<dbReference type="InterPro" id="IPR019920">
    <property type="entry name" value="F420-binding_dom_put"/>
</dbReference>
<dbReference type="NCBIfam" id="TIGR03618">
    <property type="entry name" value="Rv1155_F420"/>
    <property type="match status" value="1"/>
</dbReference>
<sequence length="144" mass="15285">MVRVGRSIARVTVSLGEDARRLVDGANPAVLATVNADGSPQTSVVWIGREGDEVVISTQAGRRKDTNLRNDPHASLLVIAKGNPDEYVEIRGTATVTEDVGRAVAQRLAEVYAGEGAGAEYAALPPEVVRTVVRITPHKVVLHV</sequence>
<keyword evidence="4" id="KW-1185">Reference proteome</keyword>
<keyword evidence="1" id="KW-0560">Oxidoreductase</keyword>